<comment type="caution">
    <text evidence="8">The sequence shown here is derived from an EMBL/GenBank/DDBJ whole genome shotgun (WGS) entry which is preliminary data.</text>
</comment>
<organism evidence="8 9">
    <name type="scientific">Triparma strigata</name>
    <dbReference type="NCBI Taxonomy" id="1606541"/>
    <lineage>
        <taxon>Eukaryota</taxon>
        <taxon>Sar</taxon>
        <taxon>Stramenopiles</taxon>
        <taxon>Ochrophyta</taxon>
        <taxon>Bolidophyceae</taxon>
        <taxon>Parmales</taxon>
        <taxon>Triparmaceae</taxon>
        <taxon>Triparma</taxon>
    </lineage>
</organism>
<dbReference type="InterPro" id="IPR037278">
    <property type="entry name" value="ARFGAP/RecO"/>
</dbReference>
<evidence type="ECO:0000259" key="7">
    <source>
        <dbReference type="PROSITE" id="PS50115"/>
    </source>
</evidence>
<keyword evidence="3 5" id="KW-0863">Zinc-finger</keyword>
<feature type="region of interest" description="Disordered" evidence="6">
    <location>
        <begin position="298"/>
        <end position="410"/>
    </location>
</feature>
<evidence type="ECO:0000256" key="1">
    <source>
        <dbReference type="ARBA" id="ARBA00022468"/>
    </source>
</evidence>
<dbReference type="GO" id="GO:0005096">
    <property type="term" value="F:GTPase activator activity"/>
    <property type="evidence" value="ECO:0007669"/>
    <property type="project" value="UniProtKB-KW"/>
</dbReference>
<dbReference type="Gene3D" id="1.10.220.150">
    <property type="entry name" value="Arf GTPase activating protein"/>
    <property type="match status" value="1"/>
</dbReference>
<dbReference type="AlphaFoldDB" id="A0A9W7AZM3"/>
<accession>A0A9W7AZM3</accession>
<keyword evidence="4" id="KW-0862">Zinc</keyword>
<dbReference type="InterPro" id="IPR001164">
    <property type="entry name" value="ArfGAP_dom"/>
</dbReference>
<dbReference type="OrthoDB" id="10266696at2759"/>
<dbReference type="PANTHER" id="PTHR45686">
    <property type="entry name" value="ADP-RIBOSYLATION FACTOR GTPASE ACTIVATING PROTEIN 3, ISOFORM H-RELATED"/>
    <property type="match status" value="1"/>
</dbReference>
<feature type="compositionally biased region" description="Basic and acidic residues" evidence="6">
    <location>
        <begin position="364"/>
        <end position="388"/>
    </location>
</feature>
<evidence type="ECO:0000256" key="6">
    <source>
        <dbReference type="SAM" id="MobiDB-lite"/>
    </source>
</evidence>
<dbReference type="PANTHER" id="PTHR45686:SF4">
    <property type="entry name" value="ADP-RIBOSYLATION FACTOR GTPASE ACTIVATING PROTEIN 3, ISOFORM H"/>
    <property type="match status" value="1"/>
</dbReference>
<dbReference type="PRINTS" id="PR00405">
    <property type="entry name" value="REVINTRACTNG"/>
</dbReference>
<dbReference type="SMART" id="SM00105">
    <property type="entry name" value="ArfGap"/>
    <property type="match status" value="1"/>
</dbReference>
<dbReference type="GO" id="GO:0000139">
    <property type="term" value="C:Golgi membrane"/>
    <property type="evidence" value="ECO:0007669"/>
    <property type="project" value="GOC"/>
</dbReference>
<evidence type="ECO:0000256" key="4">
    <source>
        <dbReference type="ARBA" id="ARBA00022833"/>
    </source>
</evidence>
<name>A0A9W7AZM3_9STRA</name>
<dbReference type="GO" id="GO:0048205">
    <property type="term" value="P:COPI coating of Golgi vesicle"/>
    <property type="evidence" value="ECO:0007669"/>
    <property type="project" value="TreeGrafter"/>
</dbReference>
<dbReference type="PROSITE" id="PS50115">
    <property type="entry name" value="ARFGAP"/>
    <property type="match status" value="1"/>
</dbReference>
<evidence type="ECO:0000313" key="8">
    <source>
        <dbReference type="EMBL" id="GMH81192.1"/>
    </source>
</evidence>
<keyword evidence="1" id="KW-0343">GTPase activation</keyword>
<dbReference type="InterPro" id="IPR038508">
    <property type="entry name" value="ArfGAP_dom_sf"/>
</dbReference>
<dbReference type="Pfam" id="PF01412">
    <property type="entry name" value="ArfGap"/>
    <property type="match status" value="1"/>
</dbReference>
<keyword evidence="9" id="KW-1185">Reference proteome</keyword>
<dbReference type="EMBL" id="BRXY01000255">
    <property type="protein sequence ID" value="GMH81192.1"/>
    <property type="molecule type" value="Genomic_DNA"/>
</dbReference>
<gene>
    <name evidence="8" type="ORF">TrST_g11768</name>
</gene>
<evidence type="ECO:0000256" key="5">
    <source>
        <dbReference type="PROSITE-ProRule" id="PRU00288"/>
    </source>
</evidence>
<evidence type="ECO:0000256" key="3">
    <source>
        <dbReference type="ARBA" id="ARBA00022771"/>
    </source>
</evidence>
<proteinExistence type="predicted"/>
<evidence type="ECO:0000256" key="2">
    <source>
        <dbReference type="ARBA" id="ARBA00022723"/>
    </source>
</evidence>
<feature type="domain" description="Arf-GAP" evidence="7">
    <location>
        <begin position="32"/>
        <end position="138"/>
    </location>
</feature>
<evidence type="ECO:0000313" key="9">
    <source>
        <dbReference type="Proteomes" id="UP001165085"/>
    </source>
</evidence>
<dbReference type="Proteomes" id="UP001165085">
    <property type="component" value="Unassembled WGS sequence"/>
</dbReference>
<keyword evidence="2" id="KW-0479">Metal-binding</keyword>
<dbReference type="SUPFAM" id="SSF57863">
    <property type="entry name" value="ArfGap/RecO-like zinc finger"/>
    <property type="match status" value="1"/>
</dbReference>
<dbReference type="GO" id="GO:0008270">
    <property type="term" value="F:zinc ion binding"/>
    <property type="evidence" value="ECO:0007669"/>
    <property type="project" value="UniProtKB-KW"/>
</dbReference>
<sequence length="410" mass="43655">MSNFVSGNAMHSGGNLTAAGKNKVCVPSTERDKAFRKLSKMGANSTCFDCPNTRPTWASVTYGVFLCLDCSAAHRRMGVHITFVRSTDLDEWTQEQLAAMTLGGNGPARAYFKKNGIQDMHTKTEKKYASKAAKGYKDYLKSAVSAGSEGSVVGEIVEEANDLNLVKESSDIPALNTGFSNVTVTQQEASKPAEVAAAKPKLKLASSLQGASKLQVPTKSKLVTLGKPGGGLKTGGLKKGGLGVKKLGVTKLGVSKKITSPMTKSESTEAFEDIDVTIQNAKKVEQEKNDEAIARQLQKQENGGSKYRAEVSGSPPGGITAQERFGTPKTPAAPFSAPVTSNDSGTTTTTAPQGSGAYYDAMEAENRRLQLLQEQKDKEKKKEKEESKPAGMEDSMAKLAAMNGDFFSQM</sequence>
<protein>
    <recommendedName>
        <fullName evidence="7">Arf-GAP domain-containing protein</fullName>
    </recommendedName>
</protein>
<reference evidence="9" key="1">
    <citation type="journal article" date="2023" name="Commun. Biol.">
        <title>Genome analysis of Parmales, the sister group of diatoms, reveals the evolutionary specialization of diatoms from phago-mixotrophs to photoautotrophs.</title>
        <authorList>
            <person name="Ban H."/>
            <person name="Sato S."/>
            <person name="Yoshikawa S."/>
            <person name="Yamada K."/>
            <person name="Nakamura Y."/>
            <person name="Ichinomiya M."/>
            <person name="Sato N."/>
            <person name="Blanc-Mathieu R."/>
            <person name="Endo H."/>
            <person name="Kuwata A."/>
            <person name="Ogata H."/>
        </authorList>
    </citation>
    <scope>NUCLEOTIDE SEQUENCE [LARGE SCALE GENOMIC DNA]</scope>
    <source>
        <strain evidence="9">NIES 3701</strain>
    </source>
</reference>
<dbReference type="CDD" id="cd08831">
    <property type="entry name" value="ArfGap_ArfGap2_3_like"/>
    <property type="match status" value="1"/>
</dbReference>